<evidence type="ECO:0000256" key="6">
    <source>
        <dbReference type="SAM" id="Phobius"/>
    </source>
</evidence>
<feature type="transmembrane region" description="Helical" evidence="6">
    <location>
        <begin position="137"/>
        <end position="161"/>
    </location>
</feature>
<gene>
    <name evidence="8" type="ORF">ACFPZN_08450</name>
</gene>
<reference evidence="9" key="1">
    <citation type="journal article" date="2019" name="Int. J. Syst. Evol. Microbiol.">
        <title>The Global Catalogue of Microorganisms (GCM) 10K type strain sequencing project: providing services to taxonomists for standard genome sequencing and annotation.</title>
        <authorList>
            <consortium name="The Broad Institute Genomics Platform"/>
            <consortium name="The Broad Institute Genome Sequencing Center for Infectious Disease"/>
            <person name="Wu L."/>
            <person name="Ma J."/>
        </authorList>
    </citation>
    <scope>NUCLEOTIDE SEQUENCE [LARGE SCALE GENOMIC DNA]</scope>
    <source>
        <strain evidence="9">KCTC 42087</strain>
    </source>
</reference>
<feature type="transmembrane region" description="Helical" evidence="6">
    <location>
        <begin position="271"/>
        <end position="292"/>
    </location>
</feature>
<evidence type="ECO:0000256" key="1">
    <source>
        <dbReference type="ARBA" id="ARBA00004651"/>
    </source>
</evidence>
<dbReference type="InterPro" id="IPR011701">
    <property type="entry name" value="MFS"/>
</dbReference>
<dbReference type="PROSITE" id="PS50850">
    <property type="entry name" value="MFS"/>
    <property type="match status" value="1"/>
</dbReference>
<sequence>MRRTVLRKVTRRFMPLIGLCYIVLYVDRQNIGIAALTMNDELGISATAFGFAAGVYFWSYTLCEPPSNYILAKIGARVWIPRIMVSWGLVTMAMALVTGQLSLTVMRLLLGVAEASFSPGMLYFVSRWFPKAERGAAMSWIVTFICLSALASPLCTHVLIAMDGLAGVAGWRWLFVVTGIPAVVLGPICYRVLRDRPAEATFLSPSERSWLQRTLDAESERTGRTGGHSFRQGLSHPRVLTLIVVFCCVTFSLNGYQLWLPQIIKEFGLTTLQTGWLVAVPPMLAIGPMLWWTRRSDRRQERGVHFAVAAGTSAAGFAVAAVFLDSPVVAMAGFCVAGIGLYTALAVFITMPSSFLTGAALAAGFGVINGMGNVGGYFGPQVTGIIQDSTGSFVGAVAAFGAVMVVAAVIVLLLTRRSGRGAGIERGTGPVPAKEAV</sequence>
<keyword evidence="3 6" id="KW-0812">Transmembrane</keyword>
<evidence type="ECO:0000313" key="8">
    <source>
        <dbReference type="EMBL" id="MFC5745633.1"/>
    </source>
</evidence>
<evidence type="ECO:0000313" key="9">
    <source>
        <dbReference type="Proteomes" id="UP001596074"/>
    </source>
</evidence>
<keyword evidence="5 6" id="KW-0472">Membrane</keyword>
<evidence type="ECO:0000256" key="4">
    <source>
        <dbReference type="ARBA" id="ARBA00022989"/>
    </source>
</evidence>
<protein>
    <submittedName>
        <fullName evidence="8">MFS transporter</fullName>
    </submittedName>
</protein>
<evidence type="ECO:0000256" key="3">
    <source>
        <dbReference type="ARBA" id="ARBA00022692"/>
    </source>
</evidence>
<evidence type="ECO:0000256" key="2">
    <source>
        <dbReference type="ARBA" id="ARBA00022448"/>
    </source>
</evidence>
<feature type="transmembrane region" description="Helical" evidence="6">
    <location>
        <begin position="108"/>
        <end position="125"/>
    </location>
</feature>
<dbReference type="Pfam" id="PF07690">
    <property type="entry name" value="MFS_1"/>
    <property type="match status" value="1"/>
</dbReference>
<proteinExistence type="predicted"/>
<keyword evidence="9" id="KW-1185">Reference proteome</keyword>
<dbReference type="SUPFAM" id="SSF103473">
    <property type="entry name" value="MFS general substrate transporter"/>
    <property type="match status" value="1"/>
</dbReference>
<dbReference type="CDD" id="cd17319">
    <property type="entry name" value="MFS_ExuT_GudP_like"/>
    <property type="match status" value="1"/>
</dbReference>
<dbReference type="Gene3D" id="1.20.1250.20">
    <property type="entry name" value="MFS general substrate transporter like domains"/>
    <property type="match status" value="2"/>
</dbReference>
<feature type="transmembrane region" description="Helical" evidence="6">
    <location>
        <begin position="355"/>
        <end position="372"/>
    </location>
</feature>
<dbReference type="PANTHER" id="PTHR43791:SF36">
    <property type="entry name" value="TRANSPORTER, PUTATIVE (AFU_ORTHOLOGUE AFUA_6G08340)-RELATED"/>
    <property type="match status" value="1"/>
</dbReference>
<feature type="transmembrane region" description="Helical" evidence="6">
    <location>
        <begin position="173"/>
        <end position="193"/>
    </location>
</feature>
<organism evidence="8 9">
    <name type="scientific">Actinomadura rugatobispora</name>
    <dbReference type="NCBI Taxonomy" id="1994"/>
    <lineage>
        <taxon>Bacteria</taxon>
        <taxon>Bacillati</taxon>
        <taxon>Actinomycetota</taxon>
        <taxon>Actinomycetes</taxon>
        <taxon>Streptosporangiales</taxon>
        <taxon>Thermomonosporaceae</taxon>
        <taxon>Actinomadura</taxon>
    </lineage>
</organism>
<accession>A0ABW0ZT56</accession>
<keyword evidence="2" id="KW-0813">Transport</keyword>
<feature type="transmembrane region" description="Helical" evidence="6">
    <location>
        <begin position="84"/>
        <end position="102"/>
    </location>
</feature>
<dbReference type="EMBL" id="JBHSON010000009">
    <property type="protein sequence ID" value="MFC5745633.1"/>
    <property type="molecule type" value="Genomic_DNA"/>
</dbReference>
<dbReference type="RefSeq" id="WP_378281258.1">
    <property type="nucleotide sequence ID" value="NZ_JBHSON010000009.1"/>
</dbReference>
<feature type="domain" description="Major facilitator superfamily (MFS) profile" evidence="7">
    <location>
        <begin position="13"/>
        <end position="419"/>
    </location>
</feature>
<feature type="transmembrane region" description="Helical" evidence="6">
    <location>
        <begin position="304"/>
        <end position="323"/>
    </location>
</feature>
<comment type="subcellular location">
    <subcellularLocation>
        <location evidence="1">Cell membrane</location>
        <topology evidence="1">Multi-pass membrane protein</topology>
    </subcellularLocation>
</comment>
<feature type="transmembrane region" description="Helical" evidence="6">
    <location>
        <begin position="239"/>
        <end position="259"/>
    </location>
</feature>
<dbReference type="Proteomes" id="UP001596074">
    <property type="component" value="Unassembled WGS sequence"/>
</dbReference>
<evidence type="ECO:0000259" key="7">
    <source>
        <dbReference type="PROSITE" id="PS50850"/>
    </source>
</evidence>
<keyword evidence="4 6" id="KW-1133">Transmembrane helix</keyword>
<feature type="transmembrane region" description="Helical" evidence="6">
    <location>
        <begin position="329"/>
        <end position="348"/>
    </location>
</feature>
<dbReference type="InterPro" id="IPR036259">
    <property type="entry name" value="MFS_trans_sf"/>
</dbReference>
<feature type="transmembrane region" description="Helical" evidence="6">
    <location>
        <begin position="392"/>
        <end position="414"/>
    </location>
</feature>
<feature type="transmembrane region" description="Helical" evidence="6">
    <location>
        <begin position="44"/>
        <end position="63"/>
    </location>
</feature>
<name>A0ABW0ZT56_9ACTN</name>
<dbReference type="InterPro" id="IPR020846">
    <property type="entry name" value="MFS_dom"/>
</dbReference>
<comment type="caution">
    <text evidence="8">The sequence shown here is derived from an EMBL/GenBank/DDBJ whole genome shotgun (WGS) entry which is preliminary data.</text>
</comment>
<dbReference type="PANTHER" id="PTHR43791">
    <property type="entry name" value="PERMEASE-RELATED"/>
    <property type="match status" value="1"/>
</dbReference>
<evidence type="ECO:0000256" key="5">
    <source>
        <dbReference type="ARBA" id="ARBA00023136"/>
    </source>
</evidence>